<keyword evidence="1" id="KW-0175">Coiled coil</keyword>
<gene>
    <name evidence="2" type="ORF">JCR33_17840</name>
</gene>
<evidence type="ECO:0000313" key="2">
    <source>
        <dbReference type="EMBL" id="MBJ3777574.1"/>
    </source>
</evidence>
<comment type="caution">
    <text evidence="2">The sequence shown here is derived from an EMBL/GenBank/DDBJ whole genome shotgun (WGS) entry which is preliminary data.</text>
</comment>
<keyword evidence="3" id="KW-1185">Reference proteome</keyword>
<organism evidence="2 3">
    <name type="scientific">Acuticoccus mangrovi</name>
    <dbReference type="NCBI Taxonomy" id="2796142"/>
    <lineage>
        <taxon>Bacteria</taxon>
        <taxon>Pseudomonadati</taxon>
        <taxon>Pseudomonadota</taxon>
        <taxon>Alphaproteobacteria</taxon>
        <taxon>Hyphomicrobiales</taxon>
        <taxon>Amorphaceae</taxon>
        <taxon>Acuticoccus</taxon>
    </lineage>
</organism>
<protein>
    <submittedName>
        <fullName evidence="2">DUF4164 family protein</fullName>
    </submittedName>
</protein>
<dbReference type="AlphaFoldDB" id="A0A934IIZ8"/>
<name>A0A934IIZ8_9HYPH</name>
<accession>A0A934IIZ8</accession>
<reference evidence="2" key="1">
    <citation type="submission" date="2020-12" db="EMBL/GenBank/DDBJ databases">
        <title>Bacterial taxonomy.</title>
        <authorList>
            <person name="Pan X."/>
        </authorList>
    </citation>
    <scope>NUCLEOTIDE SEQUENCE</scope>
    <source>
        <strain evidence="2">B2012</strain>
    </source>
</reference>
<evidence type="ECO:0000313" key="3">
    <source>
        <dbReference type="Proteomes" id="UP000609531"/>
    </source>
</evidence>
<feature type="coiled-coil region" evidence="1">
    <location>
        <begin position="3"/>
        <end position="68"/>
    </location>
</feature>
<dbReference type="Pfam" id="PF13747">
    <property type="entry name" value="DUF4164"/>
    <property type="match status" value="1"/>
</dbReference>
<dbReference type="Proteomes" id="UP000609531">
    <property type="component" value="Unassembled WGS sequence"/>
</dbReference>
<dbReference type="EMBL" id="JAEKJA010000018">
    <property type="protein sequence ID" value="MBJ3777574.1"/>
    <property type="molecule type" value="Genomic_DNA"/>
</dbReference>
<sequence length="97" mass="10799">MALTRLEAALTRLEAAVAVHSEAREEVEALRDDRARLERDRAELATRLDAAEARAHRLRDTNQAVANRLVKVMERVRRMDAGIAVGEDARAGGEDRP</sequence>
<dbReference type="InterPro" id="IPR025310">
    <property type="entry name" value="DUF4164"/>
</dbReference>
<dbReference type="RefSeq" id="WP_198883482.1">
    <property type="nucleotide sequence ID" value="NZ_JAEKJA010000018.1"/>
</dbReference>
<dbReference type="Gene3D" id="1.20.5.340">
    <property type="match status" value="1"/>
</dbReference>
<evidence type="ECO:0000256" key="1">
    <source>
        <dbReference type="SAM" id="Coils"/>
    </source>
</evidence>
<proteinExistence type="predicted"/>